<feature type="chain" id="PRO_5002435101" description="Secreted protein" evidence="1">
    <location>
        <begin position="27"/>
        <end position="125"/>
    </location>
</feature>
<keyword evidence="1" id="KW-0732">Signal</keyword>
<evidence type="ECO:0000313" key="2">
    <source>
        <dbReference type="EMBL" id="JAI03079.1"/>
    </source>
</evidence>
<reference evidence="2" key="1">
    <citation type="submission" date="2014-11" db="EMBL/GenBank/DDBJ databases">
        <authorList>
            <person name="Amaro Gonzalez C."/>
        </authorList>
    </citation>
    <scope>NUCLEOTIDE SEQUENCE</scope>
</reference>
<reference evidence="2" key="2">
    <citation type="journal article" date="2015" name="Fish Shellfish Immunol.">
        <title>Early steps in the European eel (Anguilla anguilla)-Vibrio vulnificus interaction in the gills: Role of the RtxA13 toxin.</title>
        <authorList>
            <person name="Callol A."/>
            <person name="Pajuelo D."/>
            <person name="Ebbesson L."/>
            <person name="Teles M."/>
            <person name="MacKenzie S."/>
            <person name="Amaro C."/>
        </authorList>
    </citation>
    <scope>NUCLEOTIDE SEQUENCE</scope>
</reference>
<dbReference type="AlphaFoldDB" id="A0A0E9XMZ4"/>
<accession>A0A0E9XMZ4</accession>
<dbReference type="EMBL" id="GBXM01005499">
    <property type="protein sequence ID" value="JAI03079.1"/>
    <property type="molecule type" value="Transcribed_RNA"/>
</dbReference>
<protein>
    <recommendedName>
        <fullName evidence="3">Secreted protein</fullName>
    </recommendedName>
</protein>
<feature type="signal peptide" evidence="1">
    <location>
        <begin position="1"/>
        <end position="26"/>
    </location>
</feature>
<name>A0A0E9XMZ4_ANGAN</name>
<evidence type="ECO:0000256" key="1">
    <source>
        <dbReference type="SAM" id="SignalP"/>
    </source>
</evidence>
<organism evidence="2">
    <name type="scientific">Anguilla anguilla</name>
    <name type="common">European freshwater eel</name>
    <name type="synonym">Muraena anguilla</name>
    <dbReference type="NCBI Taxonomy" id="7936"/>
    <lineage>
        <taxon>Eukaryota</taxon>
        <taxon>Metazoa</taxon>
        <taxon>Chordata</taxon>
        <taxon>Craniata</taxon>
        <taxon>Vertebrata</taxon>
        <taxon>Euteleostomi</taxon>
        <taxon>Actinopterygii</taxon>
        <taxon>Neopterygii</taxon>
        <taxon>Teleostei</taxon>
        <taxon>Anguilliformes</taxon>
        <taxon>Anguillidae</taxon>
        <taxon>Anguilla</taxon>
    </lineage>
</organism>
<proteinExistence type="predicted"/>
<sequence>MSGMNLFKMLLAESTILFAIWGETRTEYAVPRMRLILPGSVSWTGRMVLRTGQEKCTSPPPPGGIPLFTIFSSRPSPSSPNFFIKGTELAFNASTDGSIWSLVTPLRTARSGPFMNGASIRRASR</sequence>
<evidence type="ECO:0008006" key="3">
    <source>
        <dbReference type="Google" id="ProtNLM"/>
    </source>
</evidence>